<dbReference type="PANTHER" id="PTHR43784">
    <property type="entry name" value="GDSL-LIKE LIPASE/ACYLHYDROLASE, PUTATIVE (AFU_ORTHOLOGUE AFUA_2G00820)-RELATED"/>
    <property type="match status" value="1"/>
</dbReference>
<dbReference type="InterPro" id="IPR006558">
    <property type="entry name" value="LamG-like"/>
</dbReference>
<keyword evidence="5" id="KW-0430">Lectin</keyword>
<evidence type="ECO:0000256" key="3">
    <source>
        <dbReference type="SAM" id="MobiDB-lite"/>
    </source>
</evidence>
<dbReference type="Gene3D" id="2.60.120.200">
    <property type="match status" value="1"/>
</dbReference>
<evidence type="ECO:0000313" key="5">
    <source>
        <dbReference type="EMBL" id="REH30681.1"/>
    </source>
</evidence>
<organism evidence="5 6">
    <name type="scientific">Kutzneria buriramensis</name>
    <dbReference type="NCBI Taxonomy" id="1045776"/>
    <lineage>
        <taxon>Bacteria</taxon>
        <taxon>Bacillati</taxon>
        <taxon>Actinomycetota</taxon>
        <taxon>Actinomycetes</taxon>
        <taxon>Pseudonocardiales</taxon>
        <taxon>Pseudonocardiaceae</taxon>
        <taxon>Kutzneria</taxon>
    </lineage>
</organism>
<feature type="domain" description="CBM6" evidence="4">
    <location>
        <begin position="735"/>
        <end position="879"/>
    </location>
</feature>
<dbReference type="Gene3D" id="2.60.120.260">
    <property type="entry name" value="Galactose-binding domain-like"/>
    <property type="match status" value="1"/>
</dbReference>
<dbReference type="InterPro" id="IPR053140">
    <property type="entry name" value="GDSL_Rv0518-like"/>
</dbReference>
<dbReference type="SUPFAM" id="SSF49899">
    <property type="entry name" value="Concanavalin A-like lectins/glucanases"/>
    <property type="match status" value="1"/>
</dbReference>
<dbReference type="Pfam" id="PF13385">
    <property type="entry name" value="Laminin_G_3"/>
    <property type="match status" value="1"/>
</dbReference>
<evidence type="ECO:0000256" key="1">
    <source>
        <dbReference type="ARBA" id="ARBA00022729"/>
    </source>
</evidence>
<dbReference type="SUPFAM" id="SSF52266">
    <property type="entry name" value="SGNH hydrolase"/>
    <property type="match status" value="1"/>
</dbReference>
<feature type="compositionally biased region" description="Low complexity" evidence="3">
    <location>
        <begin position="1320"/>
        <end position="1332"/>
    </location>
</feature>
<dbReference type="InterPro" id="IPR005084">
    <property type="entry name" value="CBM6"/>
</dbReference>
<evidence type="ECO:0000256" key="2">
    <source>
        <dbReference type="ARBA" id="ARBA00023157"/>
    </source>
</evidence>
<dbReference type="GO" id="GO:0030246">
    <property type="term" value="F:carbohydrate binding"/>
    <property type="evidence" value="ECO:0007669"/>
    <property type="project" value="UniProtKB-KW"/>
</dbReference>
<dbReference type="EMBL" id="QUNO01000023">
    <property type="protein sequence ID" value="REH30681.1"/>
    <property type="molecule type" value="Genomic_DNA"/>
</dbReference>
<dbReference type="Proteomes" id="UP000256269">
    <property type="component" value="Unassembled WGS sequence"/>
</dbReference>
<dbReference type="Gene3D" id="3.40.50.1110">
    <property type="entry name" value="SGNH hydrolase"/>
    <property type="match status" value="1"/>
</dbReference>
<dbReference type="InterPro" id="IPR013320">
    <property type="entry name" value="ConA-like_dom_sf"/>
</dbReference>
<name>A0A3E0GVG6_9PSEU</name>
<keyword evidence="6" id="KW-1185">Reference proteome</keyword>
<accession>A0A3E0GVG6</accession>
<dbReference type="PANTHER" id="PTHR43784:SF2">
    <property type="entry name" value="GDSL-LIKE LIPASE_ACYLHYDROLASE, PUTATIVE (AFU_ORTHOLOGUE AFUA_2G00820)-RELATED"/>
    <property type="match status" value="1"/>
</dbReference>
<dbReference type="SMART" id="SM00560">
    <property type="entry name" value="LamGL"/>
    <property type="match status" value="1"/>
</dbReference>
<evidence type="ECO:0000313" key="6">
    <source>
        <dbReference type="Proteomes" id="UP000256269"/>
    </source>
</evidence>
<keyword evidence="1" id="KW-0732">Signal</keyword>
<sequence length="1682" mass="173934">MRPFRRVSDSRIFSPLQRVGASGIVAVALAGGLWLPTAHAAPVPTPVGPPVNKMQTQSETTASAQARRTGAKVEVAGEGSETSKVMANPDGTFTMSTYTAPVRVKRGSAWVPIETSLKPTADGLLAPAASAEDVKFSNGGSSPLATVSTHGKTVSFSWPTPLPVPQVSGATAVYPSVLPGVDLQLTAQADDYSEVLVVHDATAAANPALKAIKITTATTGLTLSADHNGLSARDGSGAEVLHGSTPIMWDSTAAPNVGPPPSATSPGSGHVTALSVTQTPSTSELTIAPDPAALTGPGVIYPLYIDPQMSGRTQHWLVVSSSGPRESIFDDSTFPQQVGYCGDIVSHCNNIGTARSYFQIDTSPLQQRAGYTATIHSAYFYATEIHQYSRCTDEPVNLYEAGPIHSGIAFPGPTGAFISQASSHAGDTCGGAAPVQFAANQLAADAANGNWINITVALLAPNESDGAQWKTFAPTDAHLDVTYNFPPNTPTGLHVSHEVSCNGGLPTTSDTTPTLYSSATDNNDSPLPLGLQFQLWNKDATKQLAANPNLIGIANDTEGGWTVPKSLADDQYAFRATTINMPADGADWLTSNWSDWYSFIARTGPFDETPTAFSFDYPEGYWGSAQGTPGTFQLQANVPPGTANPPHFAGITYTFDGAGTEAIPSTGDCNLNKTFGNDGGWIATTSGNATLTVPSGLSPGYHTLNLRTFDDAHRLSPESPTYAFYVAPNVGVTKTKLEAELNTDVTPSQPAGQNIPMTTQQGGELYSNGWQLFFPGNADQQKFDLTFTTPLEADYALGAEMTKSTDYGRVTVTLDGKTPLAGTDKTPFDGHWQSLSRAYLPLNGAHLTKGTHTLTFTLNGTNSTTGNRYQVGIDYLTVAPLNNVIADNFTDAMNNHGIAAAGSPVNLDFNGAGLVSSTLSNAGLAPGQSTTIGGATFTMPAPNTNGNDNVVAVGQTIPFPANQQVKASAVGLLAVSTCGNTPATPGTITYQDTGHTHSNPQFPTVTDWIGSSADGAAFVLDQWSGGDHPAKPKVFAIFAPTDPGKTLESITLPNIGTSFRSTICDNALHVLAIGVRPVQAGWLGAWAAPIDHTIPAPADSDANRTMRIIAHPTVTGANARVRLSNTGVPTPSTLDHVTIARQAGTGAATSAAPAQLTFCAAAGKPAGCGLRSITIPAGGEVYSDPVALPSGTGDLAISYHSPNALNWLPVHAGSSTPTYSAAGDVSGNVDGAPFVSAMNTTAFVTGVDISTTDNSQGTIVVLGDQTSAAGSTGGTWVDKVPGKVGSALPGSIVNDSKVGLPPIARWKLDDGSGTTAKDSVGTNPGTVTGGVTWSSDHGGSAVFNGRDSRITTAGPVLDTTGSYSISAWVYAKSASNYMTAVGAGGQQSASAYLQYNKVFNAWTFISPSTDVLDPSDYPAVHASSPPTLNKWTHLLAVFDATSGTMKLYIDGALVGTTTNPTPWKATSKLSIGAVTPGQTAADDFFNGSISDVRVYQQALTSTDAGVLAHGDAPTGPVGGVGAPSARTAGATLNQTVTDEPNLRTVVVSLGANDILAGDSAATVEASLTKLIKATSADGLKQINRVDGTAVHVIVTTIAPLGLSPNDPREQQRQLLNSDIRQSAGSYGEDGFIDFDQAVRDGGNVNQVASQYLTSGSPNDSYYNALVQALLDAMNAFPPQADL</sequence>
<dbReference type="InterPro" id="IPR036514">
    <property type="entry name" value="SGNH_hydro_sf"/>
</dbReference>
<evidence type="ECO:0000259" key="4">
    <source>
        <dbReference type="PROSITE" id="PS51175"/>
    </source>
</evidence>
<dbReference type="PROSITE" id="PS51175">
    <property type="entry name" value="CBM6"/>
    <property type="match status" value="1"/>
</dbReference>
<gene>
    <name evidence="5" type="ORF">BCF44_12339</name>
</gene>
<feature type="region of interest" description="Disordered" evidence="3">
    <location>
        <begin position="1311"/>
        <end position="1333"/>
    </location>
</feature>
<feature type="region of interest" description="Disordered" evidence="3">
    <location>
        <begin position="252"/>
        <end position="273"/>
    </location>
</feature>
<reference evidence="5 6" key="1">
    <citation type="submission" date="2018-08" db="EMBL/GenBank/DDBJ databases">
        <title>Genomic Encyclopedia of Archaeal and Bacterial Type Strains, Phase II (KMG-II): from individual species to whole genera.</title>
        <authorList>
            <person name="Goeker M."/>
        </authorList>
    </citation>
    <scope>NUCLEOTIDE SEQUENCE [LARGE SCALE GENOMIC DNA]</scope>
    <source>
        <strain evidence="5 6">DSM 45791</strain>
    </source>
</reference>
<protein>
    <submittedName>
        <fullName evidence="5">Concanavalin A-like lectin/glucanase superfamily protein</fullName>
    </submittedName>
</protein>
<keyword evidence="2" id="KW-1015">Disulfide bond</keyword>
<comment type="caution">
    <text evidence="5">The sequence shown here is derived from an EMBL/GenBank/DDBJ whole genome shotgun (WGS) entry which is preliminary data.</text>
</comment>
<proteinExistence type="predicted"/>
<feature type="compositionally biased region" description="Polar residues" evidence="3">
    <location>
        <begin position="53"/>
        <end position="66"/>
    </location>
</feature>
<feature type="region of interest" description="Disordered" evidence="3">
    <location>
        <begin position="47"/>
        <end position="88"/>
    </location>
</feature>